<reference evidence="2 3" key="1">
    <citation type="submission" date="2021-06" db="EMBL/GenBank/DDBJ databases">
        <authorList>
            <person name="Kallberg Y."/>
            <person name="Tangrot J."/>
            <person name="Rosling A."/>
        </authorList>
    </citation>
    <scope>NUCLEOTIDE SEQUENCE [LARGE SCALE GENOMIC DNA]</scope>
    <source>
        <strain evidence="2 3">120-4 pot B 10/14</strain>
    </source>
</reference>
<comment type="caution">
    <text evidence="2">The sequence shown here is derived from an EMBL/GenBank/DDBJ whole genome shotgun (WGS) entry which is preliminary data.</text>
</comment>
<sequence>DERQADRSFFLSDITDDNLTENFQTVLLMTYSDSFKEFQPGSPFFLNDINNDNLTENFQNVLPIIECSNNFKERQADLPFFLSNDNNNNLMERFKTALTLFPNETDMVERNDNFKESTCSQNYYMEPSQEGIDIEPQNYMDIEVQKSINKELSQEKSIHDQEIQPNLYKTVEIVTHLKQVDNNSMIVPDLHIFNQLRIPYAYTTETGQHIQKKIKYAYGFGKMKAALNLALYMGCKENGSQHISTRNSAINLIDSNLYSRKEKSNHDRNTAVKTPLNALNSNSNEIDGSISAETSQGIKENTTKQ</sequence>
<evidence type="ECO:0000313" key="3">
    <source>
        <dbReference type="Proteomes" id="UP000789901"/>
    </source>
</evidence>
<dbReference type="EMBL" id="CAJVQB010039234">
    <property type="protein sequence ID" value="CAG8827164.1"/>
    <property type="molecule type" value="Genomic_DNA"/>
</dbReference>
<dbReference type="Proteomes" id="UP000789901">
    <property type="component" value="Unassembled WGS sequence"/>
</dbReference>
<gene>
    <name evidence="2" type="ORF">GMARGA_LOCUS29325</name>
</gene>
<feature type="non-terminal residue" evidence="2">
    <location>
        <position position="1"/>
    </location>
</feature>
<evidence type="ECO:0000256" key="1">
    <source>
        <dbReference type="SAM" id="MobiDB-lite"/>
    </source>
</evidence>
<feature type="compositionally biased region" description="Polar residues" evidence="1">
    <location>
        <begin position="277"/>
        <end position="305"/>
    </location>
</feature>
<name>A0ABN7WDK6_GIGMA</name>
<feature type="region of interest" description="Disordered" evidence="1">
    <location>
        <begin position="261"/>
        <end position="305"/>
    </location>
</feature>
<proteinExistence type="predicted"/>
<accession>A0ABN7WDK6</accession>
<keyword evidence="3" id="KW-1185">Reference proteome</keyword>
<evidence type="ECO:0000313" key="2">
    <source>
        <dbReference type="EMBL" id="CAG8827164.1"/>
    </source>
</evidence>
<organism evidence="2 3">
    <name type="scientific">Gigaspora margarita</name>
    <dbReference type="NCBI Taxonomy" id="4874"/>
    <lineage>
        <taxon>Eukaryota</taxon>
        <taxon>Fungi</taxon>
        <taxon>Fungi incertae sedis</taxon>
        <taxon>Mucoromycota</taxon>
        <taxon>Glomeromycotina</taxon>
        <taxon>Glomeromycetes</taxon>
        <taxon>Diversisporales</taxon>
        <taxon>Gigasporaceae</taxon>
        <taxon>Gigaspora</taxon>
    </lineage>
</organism>
<protein>
    <submittedName>
        <fullName evidence="2">18126_t:CDS:1</fullName>
    </submittedName>
</protein>
<feature type="non-terminal residue" evidence="2">
    <location>
        <position position="305"/>
    </location>
</feature>
<feature type="compositionally biased region" description="Basic and acidic residues" evidence="1">
    <location>
        <begin position="261"/>
        <end position="270"/>
    </location>
</feature>